<evidence type="ECO:0000313" key="1">
    <source>
        <dbReference type="EMBL" id="ESZ89967.1"/>
    </source>
</evidence>
<sequence length="132" mass="15409">MKESSIRHTKNVTPLNGMTGQDGFLGFPGLGLRDWEVYRGITLQYAVLRYSELRKRRCTPDRLVAFRRKDNVHRPEAVETPQSLTPFLPNGRSGWHPVSNLLRYIRLFLRVYRSGWSQMPCITEYCSPRPEI</sequence>
<evidence type="ECO:0000313" key="2">
    <source>
        <dbReference type="Proteomes" id="UP000019487"/>
    </source>
</evidence>
<gene>
    <name evidence="1" type="ORF">SBOR_9647</name>
</gene>
<proteinExistence type="predicted"/>
<accession>W9BZG7</accession>
<dbReference type="AlphaFoldDB" id="W9BZG7"/>
<reference evidence="1 2" key="1">
    <citation type="journal article" date="2014" name="Genome Announc.">
        <title>Draft genome sequence of Sclerotinia borealis, a psychrophilic plant pathogenic fungus.</title>
        <authorList>
            <person name="Mardanov A.V."/>
            <person name="Beletsky A.V."/>
            <person name="Kadnikov V.V."/>
            <person name="Ignatov A.N."/>
            <person name="Ravin N.V."/>
        </authorList>
    </citation>
    <scope>NUCLEOTIDE SEQUENCE [LARGE SCALE GENOMIC DNA]</scope>
    <source>
        <strain evidence="2">F-4157</strain>
    </source>
</reference>
<dbReference type="Proteomes" id="UP000019487">
    <property type="component" value="Unassembled WGS sequence"/>
</dbReference>
<organism evidence="1 2">
    <name type="scientific">Sclerotinia borealis (strain F-4128)</name>
    <dbReference type="NCBI Taxonomy" id="1432307"/>
    <lineage>
        <taxon>Eukaryota</taxon>
        <taxon>Fungi</taxon>
        <taxon>Dikarya</taxon>
        <taxon>Ascomycota</taxon>
        <taxon>Pezizomycotina</taxon>
        <taxon>Leotiomycetes</taxon>
        <taxon>Helotiales</taxon>
        <taxon>Sclerotiniaceae</taxon>
        <taxon>Sclerotinia</taxon>
    </lineage>
</organism>
<dbReference type="EMBL" id="AYSA01000726">
    <property type="protein sequence ID" value="ESZ89967.1"/>
    <property type="molecule type" value="Genomic_DNA"/>
</dbReference>
<keyword evidence="2" id="KW-1185">Reference proteome</keyword>
<name>W9BZG7_SCLBF</name>
<comment type="caution">
    <text evidence="1">The sequence shown here is derived from an EMBL/GenBank/DDBJ whole genome shotgun (WGS) entry which is preliminary data.</text>
</comment>
<dbReference type="HOGENOM" id="CLU_1918316_0_0_1"/>
<protein>
    <submittedName>
        <fullName evidence="1">Uncharacterized protein</fullName>
    </submittedName>
</protein>